<dbReference type="InterPro" id="IPR036817">
    <property type="entry name" value="Transthyretin/HIU_hydrolase_sf"/>
</dbReference>
<dbReference type="EMBL" id="CP067136">
    <property type="protein sequence ID" value="WCR06306.1"/>
    <property type="molecule type" value="Genomic_DNA"/>
</dbReference>
<dbReference type="InterPro" id="IPR000895">
    <property type="entry name" value="Transthyretin/HIU_hydrolase"/>
</dbReference>
<comment type="function">
    <text evidence="2">Catalyzes the hydrolysis of 5-hydroxyisourate (HIU) to 2-oxo-4-hydroxy-4-carboxy-5-ureidoimidazoline (OHCU).</text>
</comment>
<accession>A0ABY7SK39</accession>
<evidence type="ECO:0000256" key="1">
    <source>
        <dbReference type="ARBA" id="ARBA00001043"/>
    </source>
</evidence>
<evidence type="ECO:0000256" key="5">
    <source>
        <dbReference type="ARBA" id="ARBA00022631"/>
    </source>
</evidence>
<evidence type="ECO:0000256" key="3">
    <source>
        <dbReference type="ARBA" id="ARBA00009850"/>
    </source>
</evidence>
<dbReference type="Gene3D" id="2.60.40.180">
    <property type="entry name" value="Transthyretin/hydroxyisourate hydrolase domain"/>
    <property type="match status" value="1"/>
</dbReference>
<dbReference type="GO" id="GO:0033971">
    <property type="term" value="F:hydroxyisourate hydrolase activity"/>
    <property type="evidence" value="ECO:0007669"/>
    <property type="project" value="UniProtKB-EC"/>
</dbReference>
<dbReference type="NCBIfam" id="TIGR02962">
    <property type="entry name" value="hdxy_isourate"/>
    <property type="match status" value="1"/>
</dbReference>
<feature type="chain" id="PRO_5046880647" description="5-hydroxyisourate hydrolase" evidence="8">
    <location>
        <begin position="22"/>
        <end position="129"/>
    </location>
</feature>
<comment type="catalytic activity">
    <reaction evidence="1 7">
        <text>5-hydroxyisourate + H2O = 5-hydroxy-2-oxo-4-ureido-2,5-dihydro-1H-imidazole-5-carboxylate + H(+)</text>
        <dbReference type="Rhea" id="RHEA:23736"/>
        <dbReference type="ChEBI" id="CHEBI:15377"/>
        <dbReference type="ChEBI" id="CHEBI:15378"/>
        <dbReference type="ChEBI" id="CHEBI:18072"/>
        <dbReference type="ChEBI" id="CHEBI:58639"/>
        <dbReference type="EC" id="3.5.2.17"/>
    </reaction>
</comment>
<dbReference type="PANTHER" id="PTHR10395">
    <property type="entry name" value="URICASE AND TRANSTHYRETIN-RELATED"/>
    <property type="match status" value="1"/>
</dbReference>
<dbReference type="InterPro" id="IPR023416">
    <property type="entry name" value="Transthyretin/HIU_hydrolase_d"/>
</dbReference>
<protein>
    <recommendedName>
        <fullName evidence="7">5-hydroxyisourate hydrolase</fullName>
        <shortName evidence="7">HIU hydrolase</shortName>
        <shortName evidence="7">HIUHase</shortName>
        <ecNumber evidence="7">3.5.2.17</ecNumber>
    </recommendedName>
</protein>
<dbReference type="SUPFAM" id="SSF49472">
    <property type="entry name" value="Transthyretin (synonym: prealbumin)"/>
    <property type="match status" value="1"/>
</dbReference>
<keyword evidence="11" id="KW-1185">Reference proteome</keyword>
<feature type="signal peptide" evidence="8">
    <location>
        <begin position="1"/>
        <end position="21"/>
    </location>
</feature>
<dbReference type="RefSeq" id="WP_271884017.1">
    <property type="nucleotide sequence ID" value="NZ_CP067136.1"/>
</dbReference>
<comment type="similarity">
    <text evidence="3 7">Belongs to the transthyretin family. 5-hydroxyisourate hydrolase subfamily.</text>
</comment>
<feature type="domain" description="Transthyretin/hydroxyisourate hydrolase" evidence="9">
    <location>
        <begin position="24"/>
        <end position="128"/>
    </location>
</feature>
<keyword evidence="5 7" id="KW-0659">Purine metabolism</keyword>
<organism evidence="10 11">
    <name type="scientific">Paracoccus fistulariae</name>
    <dbReference type="NCBI Taxonomy" id="658446"/>
    <lineage>
        <taxon>Bacteria</taxon>
        <taxon>Pseudomonadati</taxon>
        <taxon>Pseudomonadota</taxon>
        <taxon>Alphaproteobacteria</taxon>
        <taxon>Rhodobacterales</taxon>
        <taxon>Paracoccaceae</taxon>
        <taxon>Paracoccus</taxon>
    </lineage>
</organism>
<evidence type="ECO:0000256" key="7">
    <source>
        <dbReference type="RuleBase" id="RU361270"/>
    </source>
</evidence>
<evidence type="ECO:0000313" key="10">
    <source>
        <dbReference type="EMBL" id="WCR06306.1"/>
    </source>
</evidence>
<proteinExistence type="inferred from homology"/>
<evidence type="ECO:0000259" key="9">
    <source>
        <dbReference type="Pfam" id="PF00576"/>
    </source>
</evidence>
<evidence type="ECO:0000313" key="11">
    <source>
        <dbReference type="Proteomes" id="UP001219349"/>
    </source>
</evidence>
<name>A0ABY7SK39_9RHOB</name>
<sequence length="129" mass="13913">MIYKALLATAAVIFVASPLWAEDISTHVLNTATGQGGGGVPVTLEINRDGEWSEIATATTEENGRVEAFGIEAEVATYRLSFDMTAYDGFEKPAFFPEISVVFAVQDSGRHHHVPVLVSPFGYSTYLGN</sequence>
<keyword evidence="6 7" id="KW-0378">Hydrolase</keyword>
<evidence type="ECO:0000256" key="8">
    <source>
        <dbReference type="SAM" id="SignalP"/>
    </source>
</evidence>
<dbReference type="InterPro" id="IPR014306">
    <property type="entry name" value="Hydroxyisourate_hydrolase"/>
</dbReference>
<dbReference type="PRINTS" id="PR00189">
    <property type="entry name" value="TRNSTHYRETIN"/>
</dbReference>
<dbReference type="EC" id="3.5.2.17" evidence="7"/>
<comment type="subunit">
    <text evidence="4 7">Homotetramer.</text>
</comment>
<dbReference type="PANTHER" id="PTHR10395:SF7">
    <property type="entry name" value="5-HYDROXYISOURATE HYDROLASE"/>
    <property type="match status" value="1"/>
</dbReference>
<evidence type="ECO:0000256" key="4">
    <source>
        <dbReference type="ARBA" id="ARBA00011881"/>
    </source>
</evidence>
<evidence type="ECO:0000256" key="6">
    <source>
        <dbReference type="ARBA" id="ARBA00022801"/>
    </source>
</evidence>
<gene>
    <name evidence="10" type="primary">uraH</name>
    <name evidence="10" type="ORF">JHX87_12470</name>
</gene>
<keyword evidence="8" id="KW-0732">Signal</keyword>
<dbReference type="Proteomes" id="UP001219349">
    <property type="component" value="Chromosome"/>
</dbReference>
<evidence type="ECO:0000256" key="2">
    <source>
        <dbReference type="ARBA" id="ARBA00002704"/>
    </source>
</evidence>
<reference evidence="10 11" key="1">
    <citation type="submission" date="2021-01" db="EMBL/GenBank/DDBJ databases">
        <title>Biogeographic distribution of Paracoccus.</title>
        <authorList>
            <person name="Hollensteiner J."/>
            <person name="Leineberger J."/>
            <person name="Brinkhoff T."/>
            <person name="Daniel R."/>
        </authorList>
    </citation>
    <scope>NUCLEOTIDE SEQUENCE [LARGE SCALE GENOMIC DNA]</scope>
    <source>
        <strain evidence="10 11">KCTC 22803</strain>
    </source>
</reference>
<dbReference type="Pfam" id="PF00576">
    <property type="entry name" value="Transthyretin"/>
    <property type="match status" value="1"/>
</dbReference>